<sequence length="94" mass="9914">MANDHYHFPFSKCYPSPSLAPLHYRLSDAAVVPFPPVNMLGLPDLCVWTSPTISWGQSSGLTILRDLADDVGGGSRSSKRESCSAMGGGGETGS</sequence>
<dbReference type="EMBL" id="JAFNEN010000035">
    <property type="protein sequence ID" value="KAG8198817.1"/>
    <property type="molecule type" value="Genomic_DNA"/>
</dbReference>
<evidence type="ECO:0000313" key="3">
    <source>
        <dbReference type="Proteomes" id="UP000827092"/>
    </source>
</evidence>
<organism evidence="2 3">
    <name type="scientific">Oedothorax gibbosus</name>
    <dbReference type="NCBI Taxonomy" id="931172"/>
    <lineage>
        <taxon>Eukaryota</taxon>
        <taxon>Metazoa</taxon>
        <taxon>Ecdysozoa</taxon>
        <taxon>Arthropoda</taxon>
        <taxon>Chelicerata</taxon>
        <taxon>Arachnida</taxon>
        <taxon>Araneae</taxon>
        <taxon>Araneomorphae</taxon>
        <taxon>Entelegynae</taxon>
        <taxon>Araneoidea</taxon>
        <taxon>Linyphiidae</taxon>
        <taxon>Erigoninae</taxon>
        <taxon>Oedothorax</taxon>
    </lineage>
</organism>
<accession>A0AAV6VQ24</accession>
<dbReference type="AlphaFoldDB" id="A0AAV6VQ24"/>
<evidence type="ECO:0000256" key="1">
    <source>
        <dbReference type="SAM" id="MobiDB-lite"/>
    </source>
</evidence>
<name>A0AAV6VQ24_9ARAC</name>
<dbReference type="Proteomes" id="UP000827092">
    <property type="component" value="Unassembled WGS sequence"/>
</dbReference>
<reference evidence="2 3" key="1">
    <citation type="journal article" date="2022" name="Nat. Ecol. Evol.">
        <title>A masculinizing supergene underlies an exaggerated male reproductive morph in a spider.</title>
        <authorList>
            <person name="Hendrickx F."/>
            <person name="De Corte Z."/>
            <person name="Sonet G."/>
            <person name="Van Belleghem S.M."/>
            <person name="Kostlbacher S."/>
            <person name="Vangestel C."/>
        </authorList>
    </citation>
    <scope>NUCLEOTIDE SEQUENCE [LARGE SCALE GENOMIC DNA]</scope>
    <source>
        <strain evidence="2">W744_W776</strain>
    </source>
</reference>
<evidence type="ECO:0000313" key="2">
    <source>
        <dbReference type="EMBL" id="KAG8198817.1"/>
    </source>
</evidence>
<comment type="caution">
    <text evidence="2">The sequence shown here is derived from an EMBL/GenBank/DDBJ whole genome shotgun (WGS) entry which is preliminary data.</text>
</comment>
<proteinExistence type="predicted"/>
<protein>
    <submittedName>
        <fullName evidence="2">Uncharacterized protein</fullName>
    </submittedName>
</protein>
<keyword evidence="3" id="KW-1185">Reference proteome</keyword>
<gene>
    <name evidence="2" type="ORF">JTE90_007120</name>
</gene>
<feature type="region of interest" description="Disordered" evidence="1">
    <location>
        <begin position="71"/>
        <end position="94"/>
    </location>
</feature>